<feature type="transmembrane region" description="Helical" evidence="1">
    <location>
        <begin position="167"/>
        <end position="192"/>
    </location>
</feature>
<feature type="domain" description="DUF2510" evidence="2">
    <location>
        <begin position="11"/>
        <end position="37"/>
    </location>
</feature>
<name>A0A7W3JQZ5_9MICO</name>
<evidence type="ECO:0000313" key="3">
    <source>
        <dbReference type="EMBL" id="MBA8817387.1"/>
    </source>
</evidence>
<dbReference type="AlphaFoldDB" id="A0A7W3JQZ5"/>
<keyword evidence="1" id="KW-0472">Membrane</keyword>
<evidence type="ECO:0000313" key="4">
    <source>
        <dbReference type="Proteomes" id="UP000526083"/>
    </source>
</evidence>
<organism evidence="3 4">
    <name type="scientific">Microbacterium halimionae</name>
    <dbReference type="NCBI Taxonomy" id="1526413"/>
    <lineage>
        <taxon>Bacteria</taxon>
        <taxon>Bacillati</taxon>
        <taxon>Actinomycetota</taxon>
        <taxon>Actinomycetes</taxon>
        <taxon>Micrococcales</taxon>
        <taxon>Microbacteriaceae</taxon>
        <taxon>Microbacterium</taxon>
    </lineage>
</organism>
<feature type="transmembrane region" description="Helical" evidence="1">
    <location>
        <begin position="57"/>
        <end position="77"/>
    </location>
</feature>
<dbReference type="Proteomes" id="UP000526083">
    <property type="component" value="Unassembled WGS sequence"/>
</dbReference>
<dbReference type="Pfam" id="PF10708">
    <property type="entry name" value="DUF2510"/>
    <property type="match status" value="1"/>
</dbReference>
<sequence>MSDLAPQQAPAGWYPDPSNPGVSRYWDGMAWTDHVHGGAIPAAELKAEPGTGWNTPWIWLIILLPIIPALLSLFVPWRDAFNFDYSADDPMAMNRGMLGLYLSPAYLLSVSLGWVIFGLNVFFAYRDYAQLRAMGVPRPFHWAWQFLSPVYAIGRSVVVIRRTGRGAAPLLVVGTTIVLSLVIGGVLVAVVFSDMSDMMIDIVRSSSTSP</sequence>
<protein>
    <recommendedName>
        <fullName evidence="2">DUF2510 domain-containing protein</fullName>
    </recommendedName>
</protein>
<keyword evidence="1" id="KW-0812">Transmembrane</keyword>
<feature type="transmembrane region" description="Helical" evidence="1">
    <location>
        <begin position="98"/>
        <end position="122"/>
    </location>
</feature>
<proteinExistence type="predicted"/>
<dbReference type="EMBL" id="JACGWY010000006">
    <property type="protein sequence ID" value="MBA8817387.1"/>
    <property type="molecule type" value="Genomic_DNA"/>
</dbReference>
<reference evidence="3 4" key="1">
    <citation type="submission" date="2020-07" db="EMBL/GenBank/DDBJ databases">
        <title>Sequencing the genomes of 1000 actinobacteria strains.</title>
        <authorList>
            <person name="Klenk H.-P."/>
        </authorList>
    </citation>
    <scope>NUCLEOTIDE SEQUENCE [LARGE SCALE GENOMIC DNA]</scope>
    <source>
        <strain evidence="3 4">DSM 27576</strain>
    </source>
</reference>
<dbReference type="InterPro" id="IPR018929">
    <property type="entry name" value="DUF2510"/>
</dbReference>
<keyword evidence="1" id="KW-1133">Transmembrane helix</keyword>
<keyword evidence="4" id="KW-1185">Reference proteome</keyword>
<accession>A0A7W3JQZ5</accession>
<feature type="transmembrane region" description="Helical" evidence="1">
    <location>
        <begin position="142"/>
        <end position="160"/>
    </location>
</feature>
<evidence type="ECO:0000256" key="1">
    <source>
        <dbReference type="SAM" id="Phobius"/>
    </source>
</evidence>
<comment type="caution">
    <text evidence="3">The sequence shown here is derived from an EMBL/GenBank/DDBJ whole genome shotgun (WGS) entry which is preliminary data.</text>
</comment>
<evidence type="ECO:0000259" key="2">
    <source>
        <dbReference type="Pfam" id="PF10708"/>
    </source>
</evidence>
<dbReference type="RefSeq" id="WP_208388151.1">
    <property type="nucleotide sequence ID" value="NZ_JAAOZB010000002.1"/>
</dbReference>
<gene>
    <name evidence="3" type="ORF">FHX48_002486</name>
</gene>